<sequence length="88" mass="10426">MKAVNAPLNIIEISLKSPPLQSAIAAVFRQVRLTLARYLAPATEPYIWQEIQRDRTPVWYVYDPHRDRTFCFTSESEVRIWIENRYSQ</sequence>
<dbReference type="STRING" id="1781255.BH720_01975"/>
<organism evidence="1">
    <name type="scientific">Desertifilum tharense IPPAS B-1220</name>
    <dbReference type="NCBI Taxonomy" id="1781255"/>
    <lineage>
        <taxon>Bacteria</taxon>
        <taxon>Bacillati</taxon>
        <taxon>Cyanobacteriota</taxon>
        <taxon>Cyanophyceae</taxon>
        <taxon>Desertifilales</taxon>
        <taxon>Desertifilaceae</taxon>
        <taxon>Desertifilum</taxon>
    </lineage>
</organism>
<dbReference type="AlphaFoldDB" id="A0A1E5QQQ3"/>
<dbReference type="OrthoDB" id="426136at2"/>
<accession>A0A1E5QQQ3</accession>
<proteinExistence type="predicted"/>
<dbReference type="RefSeq" id="WP_069965468.1">
    <property type="nucleotide sequence ID" value="NZ_CM124774.1"/>
</dbReference>
<dbReference type="EMBL" id="MJGC01000022">
    <property type="protein sequence ID" value="OEJ76980.1"/>
    <property type="molecule type" value="Genomic_DNA"/>
</dbReference>
<comment type="caution">
    <text evidence="1">The sequence shown here is derived from an EMBL/GenBank/DDBJ whole genome shotgun (WGS) entry which is preliminary data.</text>
</comment>
<reference evidence="1" key="1">
    <citation type="submission" date="2016-09" db="EMBL/GenBank/DDBJ databases">
        <title>Draft genome of thermotolerant cyanobacterium Desertifilum sp. strain IPPAS B-1220.</title>
        <authorList>
            <person name="Sinetova M.A."/>
            <person name="Bolakhan K."/>
            <person name="Zayadan B.K."/>
            <person name="Mironov K.S."/>
            <person name="Ustinova V."/>
            <person name="Kupriyanova E.V."/>
            <person name="Sidorov R.A."/>
            <person name="Skrypnik A.N."/>
            <person name="Gogoleva N.E."/>
            <person name="Gogolev Y.V."/>
            <person name="Los D.A."/>
        </authorList>
    </citation>
    <scope>NUCLEOTIDE SEQUENCE [LARGE SCALE GENOMIC DNA]</scope>
    <source>
        <strain evidence="1">IPPAS B-1220</strain>
    </source>
</reference>
<protein>
    <submittedName>
        <fullName evidence="1">Uncharacterized protein</fullName>
    </submittedName>
</protein>
<name>A0A1E5QQQ3_9CYAN</name>
<gene>
    <name evidence="1" type="ORF">BH720_01975</name>
</gene>
<evidence type="ECO:0000313" key="1">
    <source>
        <dbReference type="EMBL" id="OEJ76980.1"/>
    </source>
</evidence>